<evidence type="ECO:0000313" key="8">
    <source>
        <dbReference type="EMBL" id="QJD97672.1"/>
    </source>
</evidence>
<evidence type="ECO:0000259" key="7">
    <source>
        <dbReference type="Pfam" id="PF22666"/>
    </source>
</evidence>
<evidence type="ECO:0000256" key="1">
    <source>
        <dbReference type="ARBA" id="ARBA00007401"/>
    </source>
</evidence>
<gene>
    <name evidence="8" type="ORF">HH214_18220</name>
</gene>
<feature type="domain" description="Glycoside hydrolase family 2 catalytic" evidence="5">
    <location>
        <begin position="368"/>
        <end position="528"/>
    </location>
</feature>
<dbReference type="InterPro" id="IPR006103">
    <property type="entry name" value="Glyco_hydro_2_cat"/>
</dbReference>
<dbReference type="GO" id="GO:0005975">
    <property type="term" value="P:carbohydrate metabolic process"/>
    <property type="evidence" value="ECO:0007669"/>
    <property type="project" value="InterPro"/>
</dbReference>
<dbReference type="PANTHER" id="PTHR43536:SF1">
    <property type="entry name" value="MANNOSYLGLYCOPROTEIN ENDO-BETA-MANNOSIDASE"/>
    <property type="match status" value="1"/>
</dbReference>
<dbReference type="Pfam" id="PF18368">
    <property type="entry name" value="Ig_GlcNase"/>
    <property type="match status" value="1"/>
</dbReference>
<dbReference type="InterPro" id="IPR017853">
    <property type="entry name" value="GH"/>
</dbReference>
<proteinExistence type="inferred from homology"/>
<organism evidence="8 9">
    <name type="scientific">Mucilaginibacter robiniae</name>
    <dbReference type="NCBI Taxonomy" id="2728022"/>
    <lineage>
        <taxon>Bacteria</taxon>
        <taxon>Pseudomonadati</taxon>
        <taxon>Bacteroidota</taxon>
        <taxon>Sphingobacteriia</taxon>
        <taxon>Sphingobacteriales</taxon>
        <taxon>Sphingobacteriaceae</taxon>
        <taxon>Mucilaginibacter</taxon>
    </lineage>
</organism>
<comment type="similarity">
    <text evidence="1">Belongs to the glycosyl hydrolase 2 family.</text>
</comment>
<keyword evidence="2 8" id="KW-0378">Hydrolase</keyword>
<feature type="domain" description="Exo-beta-D-glucosaminidase Ig-fold" evidence="6">
    <location>
        <begin position="781"/>
        <end position="887"/>
    </location>
</feature>
<evidence type="ECO:0000259" key="6">
    <source>
        <dbReference type="Pfam" id="PF18368"/>
    </source>
</evidence>
<dbReference type="Gene3D" id="3.20.20.80">
    <property type="entry name" value="Glycosidases"/>
    <property type="match status" value="1"/>
</dbReference>
<dbReference type="Pfam" id="PF00703">
    <property type="entry name" value="Glyco_hydro_2"/>
    <property type="match status" value="1"/>
</dbReference>
<name>A0A7L5E315_9SPHI</name>
<dbReference type="SUPFAM" id="SSF51445">
    <property type="entry name" value="(Trans)glycosidases"/>
    <property type="match status" value="1"/>
</dbReference>
<dbReference type="Gene3D" id="2.60.120.260">
    <property type="entry name" value="Galactose-binding domain-like"/>
    <property type="match status" value="1"/>
</dbReference>
<reference evidence="8 9" key="1">
    <citation type="submission" date="2020-04" db="EMBL/GenBank/DDBJ databases">
        <title>Genome sequencing of novel species.</title>
        <authorList>
            <person name="Heo J."/>
            <person name="Kim S.-J."/>
            <person name="Kim J.-S."/>
            <person name="Hong S.-B."/>
            <person name="Kwon S.-W."/>
        </authorList>
    </citation>
    <scope>NUCLEOTIDE SEQUENCE [LARGE SCALE GENOMIC DNA]</scope>
    <source>
        <strain evidence="8 9">F39-2</strain>
    </source>
</reference>
<dbReference type="Proteomes" id="UP000503278">
    <property type="component" value="Chromosome"/>
</dbReference>
<dbReference type="AlphaFoldDB" id="A0A7L5E315"/>
<dbReference type="InterPro" id="IPR043534">
    <property type="entry name" value="EBDG/EBM"/>
</dbReference>
<dbReference type="InterPro" id="IPR041351">
    <property type="entry name" value="Ig_GlcNase"/>
</dbReference>
<dbReference type="Pfam" id="PF22666">
    <property type="entry name" value="Glyco_hydro_2_N2"/>
    <property type="match status" value="1"/>
</dbReference>
<accession>A0A7L5E315</accession>
<dbReference type="Pfam" id="PF02836">
    <property type="entry name" value="Glyco_hydro_2_C"/>
    <property type="match status" value="1"/>
</dbReference>
<dbReference type="SUPFAM" id="SSF49303">
    <property type="entry name" value="beta-Galactosidase/glucuronidase domain"/>
    <property type="match status" value="3"/>
</dbReference>
<evidence type="ECO:0000256" key="3">
    <source>
        <dbReference type="ARBA" id="ARBA00023295"/>
    </source>
</evidence>
<evidence type="ECO:0000256" key="2">
    <source>
        <dbReference type="ARBA" id="ARBA00022801"/>
    </source>
</evidence>
<dbReference type="InterPro" id="IPR006102">
    <property type="entry name" value="Ig-like_GH2"/>
</dbReference>
<keyword evidence="3" id="KW-0326">Glycosidase</keyword>
<feature type="domain" description="Beta-mannosidase-like galactose-binding" evidence="7">
    <location>
        <begin position="66"/>
        <end position="228"/>
    </location>
</feature>
<evidence type="ECO:0000259" key="4">
    <source>
        <dbReference type="Pfam" id="PF00703"/>
    </source>
</evidence>
<keyword evidence="9" id="KW-1185">Reference proteome</keyword>
<dbReference type="InterPro" id="IPR013783">
    <property type="entry name" value="Ig-like_fold"/>
</dbReference>
<dbReference type="PANTHER" id="PTHR43536">
    <property type="entry name" value="MANNOSYLGLYCOPROTEIN ENDO-BETA-MANNOSIDASE"/>
    <property type="match status" value="1"/>
</dbReference>
<dbReference type="KEGG" id="mrob:HH214_18220"/>
<evidence type="ECO:0000313" key="9">
    <source>
        <dbReference type="Proteomes" id="UP000503278"/>
    </source>
</evidence>
<dbReference type="InterPro" id="IPR054593">
    <property type="entry name" value="Beta-mannosidase-like_N2"/>
</dbReference>
<sequence>MESKSTHFLQHLYQPLRKVVLATLITAGFYGTALAQTTVEVNSGWKCAAIKEVNTDGVSISKTTYNISGWMPAVVPGTVLTTLLSNHKVPDPFYGMNNEKIKDIYDTGRDYYTYWFVNDFKTVVPDRGGQVYLNLRGINYSCNVFVNGHKLNAQTHYGMFLRQSYNITKVLNQSGNNRLAVVVYPPDPVGKPNGGQGGDGRIAKNVGLQYTAGWDWIQPMRDRNTGIWDKVTVETTGKIKICNPHFITLVPGVRKVNGPQQPAIIKASAELQNPLNVPVPGILQFTINGIRVNQKITLKPNTVTEVNLADLVLKNPTLWWPNGYGKPYLYPSQLQFFTSDNKLSDQKNVNVGVREIQASWNSHTNSQQISVNGQKVFIKGGNWIISDAMLRFSDARYDAEIRFHHDMNLNLIRVWGGALVERPEFYNACDKYGMLVFQDFWISGDANGKWIDPMKAEDQWTRRKYPDNHQLFLQSAADQIKLVRNHPSLAIWCGGNEITPPEDILIPLRDSIIPKLDGTRWFVDYSNSDKMSLNTLGGNGDGPYGIQPLSAFWETRTFPFNSEIGSVGVSDYESLKRFIPEKNLVAPQYSAQNHTSKVDSVWDYHKYIGYDAAIDPYGKAKDAEDFANKAQLVNYDQYRALMEGFSSHMWDWYTGVIIWKTQNPWTAMRGQMYDYYLDPNACLYGLHSGSEPLHAMYNPITGMVSVVNNTFETKRDLMLVVKTVDMQGADSLVTQIFVEAQSSSSKNFLPIKAMIDNRAKDAGTFLSLQLLDINKNILSNNLYWLPDAEGNYSGLKHLPASQLKVSGRHIATGKIEVTLTNPAKAPVAFFNRVSLVNSSTKRRVLPVFYTDNYVSVLPGEQRKIVLDYTPEHAAQQMLQLSVSGWNLPEQLLTITN</sequence>
<dbReference type="GO" id="GO:0004553">
    <property type="term" value="F:hydrolase activity, hydrolyzing O-glycosyl compounds"/>
    <property type="evidence" value="ECO:0007669"/>
    <property type="project" value="InterPro"/>
</dbReference>
<dbReference type="InterPro" id="IPR036156">
    <property type="entry name" value="Beta-gal/glucu_dom_sf"/>
</dbReference>
<evidence type="ECO:0000259" key="5">
    <source>
        <dbReference type="Pfam" id="PF02836"/>
    </source>
</evidence>
<dbReference type="EMBL" id="CP051682">
    <property type="protein sequence ID" value="QJD97672.1"/>
    <property type="molecule type" value="Genomic_DNA"/>
</dbReference>
<feature type="domain" description="Glycoside hydrolase family 2 immunoglobulin-like beta-sandwich" evidence="4">
    <location>
        <begin position="262"/>
        <end position="354"/>
    </location>
</feature>
<dbReference type="Gene3D" id="2.60.40.10">
    <property type="entry name" value="Immunoglobulins"/>
    <property type="match status" value="3"/>
</dbReference>
<protein>
    <submittedName>
        <fullName evidence="8">Glycosyl hydrolase</fullName>
    </submittedName>
</protein>
<dbReference type="SUPFAM" id="SSF49785">
    <property type="entry name" value="Galactose-binding domain-like"/>
    <property type="match status" value="1"/>
</dbReference>
<dbReference type="InterPro" id="IPR008979">
    <property type="entry name" value="Galactose-bd-like_sf"/>
</dbReference>